<dbReference type="RefSeq" id="WP_307777834.1">
    <property type="nucleotide sequence ID" value="NZ_BLYO01000016.1"/>
</dbReference>
<dbReference type="EMBL" id="BLYO01000016">
    <property type="protein sequence ID" value="GFO98333.1"/>
    <property type="molecule type" value="Genomic_DNA"/>
</dbReference>
<gene>
    <name evidence="1" type="ORF">LHEH8_00890</name>
</gene>
<proteinExistence type="predicted"/>
<evidence type="ECO:0008006" key="3">
    <source>
        <dbReference type="Google" id="ProtNLM"/>
    </source>
</evidence>
<evidence type="ECO:0000313" key="2">
    <source>
        <dbReference type="Proteomes" id="UP000618094"/>
    </source>
</evidence>
<sequence>MVEIKRRKTDRRTLYTIRVIKDAFIKLVKEEPYSKVIITQICREADITRSTVLFAFYVDY</sequence>
<dbReference type="SUPFAM" id="SSF46689">
    <property type="entry name" value="Homeodomain-like"/>
    <property type="match status" value="1"/>
</dbReference>
<organism evidence="1 2">
    <name type="scientific">Lactobacillus helveticus</name>
    <name type="common">Lactobacillus suntoryeus</name>
    <dbReference type="NCBI Taxonomy" id="1587"/>
    <lineage>
        <taxon>Bacteria</taxon>
        <taxon>Bacillati</taxon>
        <taxon>Bacillota</taxon>
        <taxon>Bacilli</taxon>
        <taxon>Lactobacillales</taxon>
        <taxon>Lactobacillaceae</taxon>
        <taxon>Lactobacillus</taxon>
    </lineage>
</organism>
<accession>A0A8H9F6B5</accession>
<protein>
    <recommendedName>
        <fullName evidence="3">TetR family transcriptional regulator</fullName>
    </recommendedName>
</protein>
<evidence type="ECO:0000313" key="1">
    <source>
        <dbReference type="EMBL" id="GFO98333.1"/>
    </source>
</evidence>
<comment type="caution">
    <text evidence="1">The sequence shown here is derived from an EMBL/GenBank/DDBJ whole genome shotgun (WGS) entry which is preliminary data.</text>
</comment>
<dbReference type="Gene3D" id="1.10.357.10">
    <property type="entry name" value="Tetracycline Repressor, domain 2"/>
    <property type="match status" value="1"/>
</dbReference>
<dbReference type="Proteomes" id="UP000618094">
    <property type="component" value="Unassembled WGS sequence"/>
</dbReference>
<name>A0A8H9F6B5_LACHE</name>
<dbReference type="AlphaFoldDB" id="A0A8H9F6B5"/>
<dbReference type="InterPro" id="IPR009057">
    <property type="entry name" value="Homeodomain-like_sf"/>
</dbReference>
<reference evidence="1" key="1">
    <citation type="submission" date="2020-07" db="EMBL/GenBank/DDBJ databases">
        <title>Draft genome sequence of Lactobacillus helveticus strain H-8.</title>
        <authorList>
            <person name="Endo A."/>
            <person name="Maeno S."/>
            <person name="Kido Y."/>
        </authorList>
    </citation>
    <scope>NUCLEOTIDE SEQUENCE</scope>
    <source>
        <strain evidence="1">H-8</strain>
    </source>
</reference>